<reference evidence="2 3" key="1">
    <citation type="submission" date="2018-04" db="EMBL/GenBank/DDBJ databases">
        <title>Genomic Encyclopedia of Archaeal and Bacterial Type Strains, Phase II (KMG-II): from individual species to whole genera.</title>
        <authorList>
            <person name="Goeker M."/>
        </authorList>
    </citation>
    <scope>NUCLEOTIDE SEQUENCE [LARGE SCALE GENOMIC DNA]</scope>
    <source>
        <strain evidence="2 3">DSM 29955</strain>
    </source>
</reference>
<comment type="caution">
    <text evidence="2">The sequence shown here is derived from an EMBL/GenBank/DDBJ whole genome shotgun (WGS) entry which is preliminary data.</text>
</comment>
<keyword evidence="1" id="KW-0812">Transmembrane</keyword>
<dbReference type="OrthoDB" id="7198805at2"/>
<feature type="transmembrane region" description="Helical" evidence="1">
    <location>
        <begin position="6"/>
        <end position="24"/>
    </location>
</feature>
<organism evidence="2 3">
    <name type="scientific">Yoonia sediminilitoris</name>
    <dbReference type="NCBI Taxonomy" id="1286148"/>
    <lineage>
        <taxon>Bacteria</taxon>
        <taxon>Pseudomonadati</taxon>
        <taxon>Pseudomonadota</taxon>
        <taxon>Alphaproteobacteria</taxon>
        <taxon>Rhodobacterales</taxon>
        <taxon>Paracoccaceae</taxon>
        <taxon>Yoonia</taxon>
    </lineage>
</organism>
<keyword evidence="1" id="KW-0472">Membrane</keyword>
<protein>
    <recommendedName>
        <fullName evidence="4">DUF4350 domain-containing protein</fullName>
    </recommendedName>
</protein>
<sequence>MGDNKSGFIIFGCITALLLLFMYGGGGNTGIDRSPIGTTGLSVWLEENDIRTDRSHRRTTLTEQDIALRILPLYDVELDRDAPVTANREERRSGDNLRDIDRSIYYEKVRYVPTLVALPKWRAGVLELGLVDKQLLIPTFRLKNLRASMNVPNLRIVRPTDKFLADRSGVTLYAPQLFETESVRGDCRPTLSLDAGVLIAQCAIYDAMPHYILSDPDFMNNHGLALGDNAAIALDVINGLVDGRDGTVYIDTASDILLAPTPDAPREIRPRTTEEISRFLTYPFSLIWIGACICFVVLLWRGLIRFGPPGRVGDGRIAASKTASIESKGYLLRLAGEDHALLRAYVTDKMVAVGHDIMGRHVQIERPKLIKRLKAIAPKIAPDLEAALEAVDQMDAQTTRADLTRLAERFEEIYRRLRDELGHVSRRR</sequence>
<dbReference type="Proteomes" id="UP000244523">
    <property type="component" value="Unassembled WGS sequence"/>
</dbReference>
<accession>A0A2T6KMT4</accession>
<dbReference type="AlphaFoldDB" id="A0A2T6KMT4"/>
<evidence type="ECO:0000313" key="2">
    <source>
        <dbReference type="EMBL" id="PUB17484.1"/>
    </source>
</evidence>
<dbReference type="RefSeq" id="WP_108385597.1">
    <property type="nucleotide sequence ID" value="NZ_QBUD01000002.1"/>
</dbReference>
<evidence type="ECO:0000256" key="1">
    <source>
        <dbReference type="SAM" id="Phobius"/>
    </source>
</evidence>
<evidence type="ECO:0008006" key="4">
    <source>
        <dbReference type="Google" id="ProtNLM"/>
    </source>
</evidence>
<keyword evidence="3" id="KW-1185">Reference proteome</keyword>
<evidence type="ECO:0000313" key="3">
    <source>
        <dbReference type="Proteomes" id="UP000244523"/>
    </source>
</evidence>
<name>A0A2T6KMT4_9RHOB</name>
<gene>
    <name evidence="2" type="ORF">C8N45_102496</name>
</gene>
<dbReference type="EMBL" id="QBUD01000002">
    <property type="protein sequence ID" value="PUB17484.1"/>
    <property type="molecule type" value="Genomic_DNA"/>
</dbReference>
<proteinExistence type="predicted"/>
<keyword evidence="1" id="KW-1133">Transmembrane helix</keyword>
<feature type="transmembrane region" description="Helical" evidence="1">
    <location>
        <begin position="279"/>
        <end position="300"/>
    </location>
</feature>